<dbReference type="PANTHER" id="PTHR33488">
    <property type="entry name" value="ZGC:162509"/>
    <property type="match status" value="1"/>
</dbReference>
<feature type="region of interest" description="Disordered" evidence="1">
    <location>
        <begin position="282"/>
        <end position="309"/>
    </location>
</feature>
<dbReference type="EMBL" id="CP017815">
    <property type="protein sequence ID" value="APA07394.1"/>
    <property type="molecule type" value="Genomic_DNA"/>
</dbReference>
<proteinExistence type="predicted"/>
<evidence type="ECO:0000256" key="1">
    <source>
        <dbReference type="SAM" id="MobiDB-lite"/>
    </source>
</evidence>
<evidence type="ECO:0000313" key="2">
    <source>
        <dbReference type="EMBL" id="APA07394.1"/>
    </source>
</evidence>
<reference evidence="3" key="1">
    <citation type="journal article" date="2017" name="Genome Biol. Evol.">
        <title>The complete genome sequence of the phytopathogenic fungus Sclerotinia sclerotiorum reveals insights into the genome architecture of broad host range pathogens.</title>
        <authorList>
            <person name="Derbyshire M."/>
            <person name="Denton-Giles M."/>
            <person name="Hegedus D."/>
            <person name="Seifbarghy S."/>
            <person name="Rollins J."/>
            <person name="van Kan J."/>
            <person name="Seidl M.F."/>
            <person name="Faino L."/>
            <person name="Mbengue M."/>
            <person name="Navaud O."/>
            <person name="Raffaele S."/>
            <person name="Hammond-Kosack K."/>
            <person name="Heard S."/>
            <person name="Oliver R."/>
        </authorList>
    </citation>
    <scope>NUCLEOTIDE SEQUENCE [LARGE SCALE GENOMIC DNA]</scope>
    <source>
        <strain evidence="3">ATCC 18683 / 1980 / Ss-1</strain>
    </source>
</reference>
<dbReference type="VEuPathDB" id="FungiDB:sscle_02g021640"/>
<gene>
    <name evidence="2" type="ORF">sscle_02g021640</name>
</gene>
<accession>A0A1D9PXH3</accession>
<dbReference type="Proteomes" id="UP000177798">
    <property type="component" value="Chromosome 2"/>
</dbReference>
<sequence length="739" mass="79423">MSDTAITANLSPSEIQKAVVEASNVRIRATATDTSAKFVASIKGSAMFQNNWDELLSAAPMSISLLGSCLIAASSSTSTTVTLTPPRGGFQFLSYKQLRPNMIQIVDTGRECFRIADSNMDFIAQASNKMYDTLDDVVNDLSGTPQDAKDGLDIHMDILKKGALECKEKAVNIDTAFGDWLKYVNELHQVSEETMGDNDSKKAANDINLKVQDILLDKTSIAEQTSKKAVESLGENLKVTREAFKKASDNYPSGWDLVGMDLVSGLGNCVISAANGVVQKLTGGGSQQQQQNGKKAGGNQSSNQKAPLPKYWDDPAYTQILAFSDPISTLRAIVVGGADGGVDWEGATGKSASGTLVFVKTMLATAKSSFTSTGNPPSVDYQTLLDDSLALVTALMAVTDKKTAVGWKAPDPKSDQVKQWQAKVTEIYSKASALSATAKTMPGVGGNPAPLLNQGNQSGNMPSGGSLAEKALSSAATNLKETQAAMVSTQDTYLKSTENLAKIQASLADIKGQLEKLKADSITLEQIRAILIKCIDVICDLKVQIGKLVQFFDALATMVTFATDYHVTPFLVYLDKIIAGLPQGPGINGFTFTDLQRQNIFSMTLFIRGYYSIFNSIALMYGKISKQWIMPGMAKVLELSKQTDDQDKLEKKRRDLNAFTTNAQQAIHTEVTLAQQKMLAGMEQRVKAIANETKLLPPPPPAITKAIEQGSNVVADAAQKSIEAYKPSSASQLKLPRDD</sequence>
<organism evidence="2 3">
    <name type="scientific">Sclerotinia sclerotiorum (strain ATCC 18683 / 1980 / Ss-1)</name>
    <name type="common">White mold</name>
    <name type="synonym">Whetzelinia sclerotiorum</name>
    <dbReference type="NCBI Taxonomy" id="665079"/>
    <lineage>
        <taxon>Eukaryota</taxon>
        <taxon>Fungi</taxon>
        <taxon>Dikarya</taxon>
        <taxon>Ascomycota</taxon>
        <taxon>Pezizomycotina</taxon>
        <taxon>Leotiomycetes</taxon>
        <taxon>Helotiales</taxon>
        <taxon>Sclerotiniaceae</taxon>
        <taxon>Sclerotinia</taxon>
    </lineage>
</organism>
<dbReference type="KEGG" id="ssl:SS1G_13030"/>
<feature type="compositionally biased region" description="Low complexity" evidence="1">
    <location>
        <begin position="287"/>
        <end position="301"/>
    </location>
</feature>
<evidence type="ECO:0000313" key="3">
    <source>
        <dbReference type="Proteomes" id="UP000177798"/>
    </source>
</evidence>
<protein>
    <submittedName>
        <fullName evidence="2">Uncharacterized protein</fullName>
    </submittedName>
</protein>
<dbReference type="RefSeq" id="XP_001585938.1">
    <property type="nucleotide sequence ID" value="XM_001585888.1"/>
</dbReference>
<dbReference type="PANTHER" id="PTHR33488:SF2">
    <property type="entry name" value="EARLY ENDOSOME ANTIGEN 1-LIKE"/>
    <property type="match status" value="1"/>
</dbReference>
<dbReference type="OMA" id="MGSCWLA"/>
<dbReference type="AlphaFoldDB" id="A0A1D9PXH3"/>
<name>A0A1D9PXH3_SCLS1</name>
<dbReference type="OrthoDB" id="5406275at2759"/>